<dbReference type="Pfam" id="PF18347">
    <property type="entry name" value="DUF5606"/>
    <property type="match status" value="1"/>
</dbReference>
<gene>
    <name evidence="3" type="ORF">FYJ29_08790</name>
</gene>
<evidence type="ECO:0000313" key="4">
    <source>
        <dbReference type="Proteomes" id="UP000483362"/>
    </source>
</evidence>
<dbReference type="Proteomes" id="UP000483362">
    <property type="component" value="Unassembled WGS sequence"/>
</dbReference>
<dbReference type="InterPro" id="IPR049280">
    <property type="entry name" value="DUF6852"/>
</dbReference>
<reference evidence="3 4" key="1">
    <citation type="submission" date="2019-08" db="EMBL/GenBank/DDBJ databases">
        <title>In-depth cultivation of the pig gut microbiome towards novel bacterial diversity and tailored functional studies.</title>
        <authorList>
            <person name="Wylensek D."/>
            <person name="Hitch T.C.A."/>
            <person name="Clavel T."/>
        </authorList>
    </citation>
    <scope>NUCLEOTIDE SEQUENCE [LARGE SCALE GENOMIC DNA]</scope>
    <source>
        <strain evidence="3 4">Oil-RF-744-WCA-WT-10</strain>
    </source>
</reference>
<dbReference type="AlphaFoldDB" id="A0A6L5XEM1"/>
<dbReference type="Pfam" id="PF21186">
    <property type="entry name" value="DUF6852"/>
    <property type="match status" value="1"/>
</dbReference>
<organism evidence="3 4">
    <name type="scientific">Sodaliphilus pleomorphus</name>
    <dbReference type="NCBI Taxonomy" id="2606626"/>
    <lineage>
        <taxon>Bacteria</taxon>
        <taxon>Pseudomonadati</taxon>
        <taxon>Bacteroidota</taxon>
        <taxon>Bacteroidia</taxon>
        <taxon>Bacteroidales</taxon>
        <taxon>Muribaculaceae</taxon>
        <taxon>Sodaliphilus</taxon>
    </lineage>
</organism>
<keyword evidence="4" id="KW-1185">Reference proteome</keyword>
<name>A0A6L5XEM1_9BACT</name>
<feature type="domain" description="DUF5606" evidence="1">
    <location>
        <begin position="2"/>
        <end position="47"/>
    </location>
</feature>
<dbReference type="InterPro" id="IPR041218">
    <property type="entry name" value="DUF5606"/>
</dbReference>
<proteinExistence type="predicted"/>
<evidence type="ECO:0000259" key="2">
    <source>
        <dbReference type="Pfam" id="PF21186"/>
    </source>
</evidence>
<dbReference type="InterPro" id="IPR049281">
    <property type="entry name" value="BVU_3817-like_C_sf"/>
</dbReference>
<dbReference type="Gene3D" id="2.30.30.730">
    <property type="match status" value="1"/>
</dbReference>
<evidence type="ECO:0000313" key="3">
    <source>
        <dbReference type="EMBL" id="MSS17848.1"/>
    </source>
</evidence>
<accession>A0A6L5XEM1</accession>
<dbReference type="RefSeq" id="WP_154328936.1">
    <property type="nucleotide sequence ID" value="NZ_CP045696.1"/>
</dbReference>
<dbReference type="EMBL" id="VULT01000013">
    <property type="protein sequence ID" value="MSS17848.1"/>
    <property type="molecule type" value="Genomic_DNA"/>
</dbReference>
<feature type="domain" description="DUF6852" evidence="2">
    <location>
        <begin position="50"/>
        <end position="119"/>
    </location>
</feature>
<evidence type="ECO:0000259" key="1">
    <source>
        <dbReference type="Pfam" id="PF18347"/>
    </source>
</evidence>
<dbReference type="InterPro" id="IPR049282">
    <property type="entry name" value="BVU_3817_N_sf"/>
</dbReference>
<comment type="caution">
    <text evidence="3">The sequence shown here is derived from an EMBL/GenBank/DDBJ whole genome shotgun (WGS) entry which is preliminary data.</text>
</comment>
<sequence>MLKEVLCISGKPGLYKLISYGKNLVIVESLVDHKRQPAHSRDKIISLGDVAIYTTGDDVPLSNVFQSILEKYDGKAIDSANYKTAEALDEFFKGVLPNYDVDRVYKTDIKKVINWYNILVNAGYTTFKEEEKNEADSQDRQDAK</sequence>
<protein>
    <submittedName>
        <fullName evidence="3">Uncharacterized protein</fullName>
    </submittedName>
</protein>
<dbReference type="Gene3D" id="1.10.10.1650">
    <property type="match status" value="1"/>
</dbReference>